<dbReference type="Gene3D" id="1.10.1740.10">
    <property type="match status" value="1"/>
</dbReference>
<dbReference type="Pfam" id="PF08281">
    <property type="entry name" value="Sigma70_r4_2"/>
    <property type="match status" value="1"/>
</dbReference>
<dbReference type="InterPro" id="IPR000838">
    <property type="entry name" value="RNA_pol_sigma70_ECF_CS"/>
</dbReference>
<dbReference type="InterPro" id="IPR014284">
    <property type="entry name" value="RNA_pol_sigma-70_dom"/>
</dbReference>
<evidence type="ECO:0000256" key="4">
    <source>
        <dbReference type="ARBA" id="ARBA00023125"/>
    </source>
</evidence>
<evidence type="ECO:0000259" key="8">
    <source>
        <dbReference type="Pfam" id="PF08281"/>
    </source>
</evidence>
<dbReference type="Pfam" id="PF04542">
    <property type="entry name" value="Sigma70_r2"/>
    <property type="match status" value="1"/>
</dbReference>
<evidence type="ECO:0000256" key="2">
    <source>
        <dbReference type="ARBA" id="ARBA00023015"/>
    </source>
</evidence>
<dbReference type="InterPro" id="IPR013249">
    <property type="entry name" value="RNA_pol_sigma70_r4_t2"/>
</dbReference>
<dbReference type="InterPro" id="IPR013325">
    <property type="entry name" value="RNA_pol_sigma_r2"/>
</dbReference>
<evidence type="ECO:0000256" key="5">
    <source>
        <dbReference type="ARBA" id="ARBA00023163"/>
    </source>
</evidence>
<name>A0ABS7J809_9SPHN</name>
<comment type="caution">
    <text evidence="9">The sequence shown here is derived from an EMBL/GenBank/DDBJ whole genome shotgun (WGS) entry which is preliminary data.</text>
</comment>
<evidence type="ECO:0000256" key="3">
    <source>
        <dbReference type="ARBA" id="ARBA00023082"/>
    </source>
</evidence>
<sequence length="158" mass="18175">MYARSANKLFAITLGVTRNHAAAEDVLQETYLKIWDRAGGYDPDRSRPLAWLCAIARNTAIDWYRTQSRHRHVGEERLELHKSEAIAADDRIIAMDRERSALAAVEELDTESETELKSIFFLGLTYPEAAERLDLPVTTFKSRVRRTILKIRKKLTDD</sequence>
<protein>
    <recommendedName>
        <fullName evidence="6">RNA polymerase sigma factor</fullName>
    </recommendedName>
</protein>
<organism evidence="9 10">
    <name type="scientific">Qipengyuania qiaonensis</name>
    <dbReference type="NCBI Taxonomy" id="2867240"/>
    <lineage>
        <taxon>Bacteria</taxon>
        <taxon>Pseudomonadati</taxon>
        <taxon>Pseudomonadota</taxon>
        <taxon>Alphaproteobacteria</taxon>
        <taxon>Sphingomonadales</taxon>
        <taxon>Erythrobacteraceae</taxon>
        <taxon>Qipengyuania</taxon>
    </lineage>
</organism>
<dbReference type="SUPFAM" id="SSF88946">
    <property type="entry name" value="Sigma2 domain of RNA polymerase sigma factors"/>
    <property type="match status" value="1"/>
</dbReference>
<evidence type="ECO:0000313" key="10">
    <source>
        <dbReference type="Proteomes" id="UP000755104"/>
    </source>
</evidence>
<keyword evidence="5 6" id="KW-0804">Transcription</keyword>
<dbReference type="PANTHER" id="PTHR43133:SF62">
    <property type="entry name" value="RNA POLYMERASE SIGMA FACTOR SIGZ"/>
    <property type="match status" value="1"/>
</dbReference>
<gene>
    <name evidence="9" type="ORF">K3174_13015</name>
</gene>
<dbReference type="EMBL" id="JAIGNO010000009">
    <property type="protein sequence ID" value="MBX7483455.1"/>
    <property type="molecule type" value="Genomic_DNA"/>
</dbReference>
<keyword evidence="10" id="KW-1185">Reference proteome</keyword>
<feature type="domain" description="RNA polymerase sigma factor 70 region 4 type 2" evidence="8">
    <location>
        <begin position="101"/>
        <end position="149"/>
    </location>
</feature>
<dbReference type="RefSeq" id="WP_221559230.1">
    <property type="nucleotide sequence ID" value="NZ_JAIGNO010000009.1"/>
</dbReference>
<dbReference type="InterPro" id="IPR039425">
    <property type="entry name" value="RNA_pol_sigma-70-like"/>
</dbReference>
<evidence type="ECO:0000259" key="7">
    <source>
        <dbReference type="Pfam" id="PF04542"/>
    </source>
</evidence>
<dbReference type="Gene3D" id="1.10.10.10">
    <property type="entry name" value="Winged helix-like DNA-binding domain superfamily/Winged helix DNA-binding domain"/>
    <property type="match status" value="1"/>
</dbReference>
<keyword evidence="4 6" id="KW-0238">DNA-binding</keyword>
<accession>A0ABS7J809</accession>
<dbReference type="PROSITE" id="PS01063">
    <property type="entry name" value="SIGMA70_ECF"/>
    <property type="match status" value="1"/>
</dbReference>
<proteinExistence type="inferred from homology"/>
<evidence type="ECO:0000313" key="9">
    <source>
        <dbReference type="EMBL" id="MBX7483455.1"/>
    </source>
</evidence>
<dbReference type="InterPro" id="IPR013324">
    <property type="entry name" value="RNA_pol_sigma_r3/r4-like"/>
</dbReference>
<dbReference type="NCBIfam" id="TIGR02937">
    <property type="entry name" value="sigma70-ECF"/>
    <property type="match status" value="1"/>
</dbReference>
<evidence type="ECO:0000256" key="1">
    <source>
        <dbReference type="ARBA" id="ARBA00010641"/>
    </source>
</evidence>
<feature type="domain" description="RNA polymerase sigma-70 region 2" evidence="7">
    <location>
        <begin position="1"/>
        <end position="69"/>
    </location>
</feature>
<dbReference type="Proteomes" id="UP000755104">
    <property type="component" value="Unassembled WGS sequence"/>
</dbReference>
<reference evidence="9 10" key="1">
    <citation type="submission" date="2021-08" db="EMBL/GenBank/DDBJ databases">
        <title>Comparative Genomics Analysis of the Genus Qipengyuania Reveals Extensive Genetic Diversity and Metabolic Versatility, Including the Description of Fifteen Novel Species.</title>
        <authorList>
            <person name="Liu Y."/>
        </authorList>
    </citation>
    <scope>NUCLEOTIDE SEQUENCE [LARGE SCALE GENOMIC DNA]</scope>
    <source>
        <strain evidence="9 10">6D47A</strain>
    </source>
</reference>
<keyword evidence="2 6" id="KW-0805">Transcription regulation</keyword>
<comment type="similarity">
    <text evidence="1 6">Belongs to the sigma-70 factor family. ECF subfamily.</text>
</comment>
<evidence type="ECO:0000256" key="6">
    <source>
        <dbReference type="RuleBase" id="RU000716"/>
    </source>
</evidence>
<dbReference type="PANTHER" id="PTHR43133">
    <property type="entry name" value="RNA POLYMERASE ECF-TYPE SIGMA FACTO"/>
    <property type="match status" value="1"/>
</dbReference>
<keyword evidence="3 6" id="KW-0731">Sigma factor</keyword>
<dbReference type="SUPFAM" id="SSF88659">
    <property type="entry name" value="Sigma3 and sigma4 domains of RNA polymerase sigma factors"/>
    <property type="match status" value="1"/>
</dbReference>
<dbReference type="InterPro" id="IPR036388">
    <property type="entry name" value="WH-like_DNA-bd_sf"/>
</dbReference>
<dbReference type="InterPro" id="IPR007627">
    <property type="entry name" value="RNA_pol_sigma70_r2"/>
</dbReference>